<accession>A0ACB8TXJ3</accession>
<name>A0ACB8TXJ3_9APHY</name>
<gene>
    <name evidence="1" type="ORF">BDY19DRAFT_995699</name>
</gene>
<evidence type="ECO:0000313" key="1">
    <source>
        <dbReference type="EMBL" id="KAI0086693.1"/>
    </source>
</evidence>
<comment type="caution">
    <text evidence="1">The sequence shown here is derived from an EMBL/GenBank/DDBJ whole genome shotgun (WGS) entry which is preliminary data.</text>
</comment>
<dbReference type="EMBL" id="MU274922">
    <property type="protein sequence ID" value="KAI0086693.1"/>
    <property type="molecule type" value="Genomic_DNA"/>
</dbReference>
<sequence>MSVDDDAVSTIATRVDHHVGYHFFAMSHLRIDRPPQCTMLRVQYTFSSDFVIDPYELDLHESTFSYELHSRPDLELPVFAVSSVPATLKLSVSPQVFNARQDSFDLALPFHARYGRPSPLLDPDEAYEILRFPQPNAFWQCTYPDGTSYNEHFWLNATTPDITVLVPVGVSHDTDFVELGTVTVITFIFVYLLWVFVATSRRISSLDRKTKSE</sequence>
<dbReference type="Proteomes" id="UP001055072">
    <property type="component" value="Unassembled WGS sequence"/>
</dbReference>
<keyword evidence="2" id="KW-1185">Reference proteome</keyword>
<organism evidence="1 2">
    <name type="scientific">Irpex rosettiformis</name>
    <dbReference type="NCBI Taxonomy" id="378272"/>
    <lineage>
        <taxon>Eukaryota</taxon>
        <taxon>Fungi</taxon>
        <taxon>Dikarya</taxon>
        <taxon>Basidiomycota</taxon>
        <taxon>Agaricomycotina</taxon>
        <taxon>Agaricomycetes</taxon>
        <taxon>Polyporales</taxon>
        <taxon>Irpicaceae</taxon>
        <taxon>Irpex</taxon>
    </lineage>
</organism>
<protein>
    <submittedName>
        <fullName evidence="1">Uncharacterized protein</fullName>
    </submittedName>
</protein>
<reference evidence="1" key="1">
    <citation type="journal article" date="2021" name="Environ. Microbiol.">
        <title>Gene family expansions and transcriptome signatures uncover fungal adaptations to wood decay.</title>
        <authorList>
            <person name="Hage H."/>
            <person name="Miyauchi S."/>
            <person name="Viragh M."/>
            <person name="Drula E."/>
            <person name="Min B."/>
            <person name="Chaduli D."/>
            <person name="Navarro D."/>
            <person name="Favel A."/>
            <person name="Norest M."/>
            <person name="Lesage-Meessen L."/>
            <person name="Balint B."/>
            <person name="Merenyi Z."/>
            <person name="de Eugenio L."/>
            <person name="Morin E."/>
            <person name="Martinez A.T."/>
            <person name="Baldrian P."/>
            <person name="Stursova M."/>
            <person name="Martinez M.J."/>
            <person name="Novotny C."/>
            <person name="Magnuson J.K."/>
            <person name="Spatafora J.W."/>
            <person name="Maurice S."/>
            <person name="Pangilinan J."/>
            <person name="Andreopoulos W."/>
            <person name="LaButti K."/>
            <person name="Hundley H."/>
            <person name="Na H."/>
            <person name="Kuo A."/>
            <person name="Barry K."/>
            <person name="Lipzen A."/>
            <person name="Henrissat B."/>
            <person name="Riley R."/>
            <person name="Ahrendt S."/>
            <person name="Nagy L.G."/>
            <person name="Grigoriev I.V."/>
            <person name="Martin F."/>
            <person name="Rosso M.N."/>
        </authorList>
    </citation>
    <scope>NUCLEOTIDE SEQUENCE</scope>
    <source>
        <strain evidence="1">CBS 384.51</strain>
    </source>
</reference>
<evidence type="ECO:0000313" key="2">
    <source>
        <dbReference type="Proteomes" id="UP001055072"/>
    </source>
</evidence>
<proteinExistence type="predicted"/>